<dbReference type="AlphaFoldDB" id="A0A0D7B6U7"/>
<sequence length="264" mass="29898">MDHHPLVEGFCYGFRYRQHRQQIQRTLASRVSNSDVELLDLFGADDSDFVTVSKNTDSGESSHPKAAAMKAAPSCFQRDVGMPAARRWEHIDSGTADSLKIRGQGAYEPLRSHPAEFVERNPIKRAAFFDALIPHLLATDRTWPCADGNDELEIKSFSPVPLSLGEEHNIIDHLRADLGQFGTSIILQSLRRRAWMPHIVWITTRHLVSCSNYQSTERLPVAKQPLRPIPEMSLHLTSLVHWRRPSREIVPPQLHGLGNSLCFR</sequence>
<proteinExistence type="predicted"/>
<protein>
    <submittedName>
        <fullName evidence="1">Uncharacterized protein</fullName>
    </submittedName>
</protein>
<accession>A0A0D7B6U7</accession>
<evidence type="ECO:0000313" key="2">
    <source>
        <dbReference type="Proteomes" id="UP000054007"/>
    </source>
</evidence>
<dbReference type="Proteomes" id="UP000054007">
    <property type="component" value="Unassembled WGS sequence"/>
</dbReference>
<name>A0A0D7B6U7_9AGAR</name>
<gene>
    <name evidence="1" type="ORF">CYLTODRAFT_456481</name>
</gene>
<reference evidence="1 2" key="1">
    <citation type="journal article" date="2015" name="Fungal Genet. Biol.">
        <title>Evolution of novel wood decay mechanisms in Agaricales revealed by the genome sequences of Fistulina hepatica and Cylindrobasidium torrendii.</title>
        <authorList>
            <person name="Floudas D."/>
            <person name="Held B.W."/>
            <person name="Riley R."/>
            <person name="Nagy L.G."/>
            <person name="Koehler G."/>
            <person name="Ransdell A.S."/>
            <person name="Younus H."/>
            <person name="Chow J."/>
            <person name="Chiniquy J."/>
            <person name="Lipzen A."/>
            <person name="Tritt A."/>
            <person name="Sun H."/>
            <person name="Haridas S."/>
            <person name="LaButti K."/>
            <person name="Ohm R.A."/>
            <person name="Kues U."/>
            <person name="Blanchette R.A."/>
            <person name="Grigoriev I.V."/>
            <person name="Minto R.E."/>
            <person name="Hibbett D.S."/>
        </authorList>
    </citation>
    <scope>NUCLEOTIDE SEQUENCE [LARGE SCALE GENOMIC DNA]</scope>
    <source>
        <strain evidence="1 2">FP15055 ss-10</strain>
    </source>
</reference>
<dbReference type="EMBL" id="KN880598">
    <property type="protein sequence ID" value="KIY65241.1"/>
    <property type="molecule type" value="Genomic_DNA"/>
</dbReference>
<keyword evidence="2" id="KW-1185">Reference proteome</keyword>
<organism evidence="1 2">
    <name type="scientific">Cylindrobasidium torrendii FP15055 ss-10</name>
    <dbReference type="NCBI Taxonomy" id="1314674"/>
    <lineage>
        <taxon>Eukaryota</taxon>
        <taxon>Fungi</taxon>
        <taxon>Dikarya</taxon>
        <taxon>Basidiomycota</taxon>
        <taxon>Agaricomycotina</taxon>
        <taxon>Agaricomycetes</taxon>
        <taxon>Agaricomycetidae</taxon>
        <taxon>Agaricales</taxon>
        <taxon>Marasmiineae</taxon>
        <taxon>Physalacriaceae</taxon>
        <taxon>Cylindrobasidium</taxon>
    </lineage>
</organism>
<evidence type="ECO:0000313" key="1">
    <source>
        <dbReference type="EMBL" id="KIY65241.1"/>
    </source>
</evidence>